<evidence type="ECO:0000256" key="2">
    <source>
        <dbReference type="ARBA" id="ARBA00022485"/>
    </source>
</evidence>
<dbReference type="AlphaFoldDB" id="A0A6I0ESB8"/>
<dbReference type="OrthoDB" id="9786132at2"/>
<evidence type="ECO:0000313" key="9">
    <source>
        <dbReference type="EMBL" id="KAB2953400.1"/>
    </source>
</evidence>
<sequence>MNHPPSPNYWRRFSQLVGLLILLLLPFLDIFRLDLHGKGFIVFGQKLWFQDIYLVTIALLAVLFFIAALVRSLGPVLCSWFCPRNSFLEGIKVKPARSTPARSKSIAGISIFKIIFFSLLVGLTVTAYLFDWRLLLENLGQFQLTAPVLIFLGLTLLAIVDLTFLGYGFCRTACPYGLMQRMFSSEASLRLSFQASKCDNCEVCCQVCYLQLDPRQDYQGRCVACGDCVIACKEMLRTSEQGKSQEKGALSFASNEDDSEKGTVSILAIRKIFDDRPAFAAFCGGLIMMTFLAYALLDRPAVQMSVVPAKWDGAVSSVPGHGVNNFQVYLRNNQSQPLTLWLEAKGEVGDYGRFSINPIVLAPFADESLRLTVAIPQDGVDDYSRTPLLVQINNLEGEEKRKRLLKETQVWFVMPAMERSDLKR</sequence>
<dbReference type="Pfam" id="PF12801">
    <property type="entry name" value="Fer4_5"/>
    <property type="match status" value="2"/>
</dbReference>
<evidence type="ECO:0000259" key="8">
    <source>
        <dbReference type="PROSITE" id="PS51379"/>
    </source>
</evidence>
<feature type="transmembrane region" description="Helical" evidence="7">
    <location>
        <begin position="278"/>
        <end position="297"/>
    </location>
</feature>
<protein>
    <submittedName>
        <fullName evidence="9">4Fe-4S binding protein</fullName>
    </submittedName>
</protein>
<evidence type="ECO:0000256" key="7">
    <source>
        <dbReference type="SAM" id="Phobius"/>
    </source>
</evidence>
<evidence type="ECO:0000256" key="5">
    <source>
        <dbReference type="ARBA" id="ARBA00023004"/>
    </source>
</evidence>
<keyword evidence="7" id="KW-1133">Transmembrane helix</keyword>
<keyword evidence="3" id="KW-0479">Metal-binding</keyword>
<dbReference type="InterPro" id="IPR051684">
    <property type="entry name" value="Electron_Trans/Redox"/>
</dbReference>
<keyword evidence="4" id="KW-0249">Electron transport</keyword>
<dbReference type="SUPFAM" id="SSF54862">
    <property type="entry name" value="4Fe-4S ferredoxins"/>
    <property type="match status" value="1"/>
</dbReference>
<dbReference type="GO" id="GO:0051539">
    <property type="term" value="F:4 iron, 4 sulfur cluster binding"/>
    <property type="evidence" value="ECO:0007669"/>
    <property type="project" value="UniProtKB-KW"/>
</dbReference>
<keyword evidence="1" id="KW-0813">Transport</keyword>
<evidence type="ECO:0000256" key="6">
    <source>
        <dbReference type="ARBA" id="ARBA00023014"/>
    </source>
</evidence>
<keyword evidence="10" id="KW-1185">Reference proteome</keyword>
<reference evidence="9 10" key="1">
    <citation type="submission" date="2019-10" db="EMBL/GenBank/DDBJ databases">
        <title>Whole-genome sequence of the extremophile Heliorestis acidaminivorans DSM 24790.</title>
        <authorList>
            <person name="Kyndt J.A."/>
            <person name="Meyer T.E."/>
        </authorList>
    </citation>
    <scope>NUCLEOTIDE SEQUENCE [LARGE SCALE GENOMIC DNA]</scope>
    <source>
        <strain evidence="9 10">DSM 24790</strain>
    </source>
</reference>
<dbReference type="Proteomes" id="UP000468766">
    <property type="component" value="Unassembled WGS sequence"/>
</dbReference>
<dbReference type="InterPro" id="IPR017896">
    <property type="entry name" value="4Fe4S_Fe-S-bd"/>
</dbReference>
<feature type="domain" description="4Fe-4S ferredoxin-type" evidence="8">
    <location>
        <begin position="212"/>
        <end position="241"/>
    </location>
</feature>
<feature type="transmembrane region" description="Helical" evidence="7">
    <location>
        <begin position="106"/>
        <end position="130"/>
    </location>
</feature>
<keyword evidence="7" id="KW-0812">Transmembrane</keyword>
<accession>A0A6I0ESB8</accession>
<name>A0A6I0ESB8_9FIRM</name>
<keyword evidence="2" id="KW-0004">4Fe-4S</keyword>
<evidence type="ECO:0000313" key="10">
    <source>
        <dbReference type="Proteomes" id="UP000468766"/>
    </source>
</evidence>
<organism evidence="9 10">
    <name type="scientific">Heliorestis acidaminivorans</name>
    <dbReference type="NCBI Taxonomy" id="553427"/>
    <lineage>
        <taxon>Bacteria</taxon>
        <taxon>Bacillati</taxon>
        <taxon>Bacillota</taxon>
        <taxon>Clostridia</taxon>
        <taxon>Eubacteriales</taxon>
        <taxon>Heliobacteriaceae</taxon>
        <taxon>Heliorestis</taxon>
    </lineage>
</organism>
<keyword evidence="6" id="KW-0411">Iron-sulfur</keyword>
<feature type="transmembrane region" description="Helical" evidence="7">
    <location>
        <begin position="150"/>
        <end position="170"/>
    </location>
</feature>
<proteinExistence type="predicted"/>
<evidence type="ECO:0000256" key="4">
    <source>
        <dbReference type="ARBA" id="ARBA00022982"/>
    </source>
</evidence>
<dbReference type="PROSITE" id="PS51379">
    <property type="entry name" value="4FE4S_FER_2"/>
    <property type="match status" value="1"/>
</dbReference>
<comment type="caution">
    <text evidence="9">The sequence shown here is derived from an EMBL/GenBank/DDBJ whole genome shotgun (WGS) entry which is preliminary data.</text>
</comment>
<feature type="transmembrane region" description="Helical" evidence="7">
    <location>
        <begin position="52"/>
        <end position="70"/>
    </location>
</feature>
<dbReference type="GO" id="GO:0046872">
    <property type="term" value="F:metal ion binding"/>
    <property type="evidence" value="ECO:0007669"/>
    <property type="project" value="UniProtKB-KW"/>
</dbReference>
<feature type="transmembrane region" description="Helical" evidence="7">
    <location>
        <begin position="12"/>
        <end position="32"/>
    </location>
</feature>
<dbReference type="PANTHER" id="PTHR30176:SF3">
    <property type="entry name" value="FERREDOXIN-TYPE PROTEIN NAPH"/>
    <property type="match status" value="1"/>
</dbReference>
<evidence type="ECO:0000256" key="3">
    <source>
        <dbReference type="ARBA" id="ARBA00022723"/>
    </source>
</evidence>
<dbReference type="EMBL" id="WBXO01000003">
    <property type="protein sequence ID" value="KAB2953400.1"/>
    <property type="molecule type" value="Genomic_DNA"/>
</dbReference>
<keyword evidence="5" id="KW-0408">Iron</keyword>
<dbReference type="PANTHER" id="PTHR30176">
    <property type="entry name" value="FERREDOXIN-TYPE PROTEIN NAPH"/>
    <property type="match status" value="1"/>
</dbReference>
<dbReference type="GO" id="GO:0005886">
    <property type="term" value="C:plasma membrane"/>
    <property type="evidence" value="ECO:0007669"/>
    <property type="project" value="TreeGrafter"/>
</dbReference>
<gene>
    <name evidence="9" type="ORF">F9B85_05690</name>
</gene>
<dbReference type="RefSeq" id="WP_151619418.1">
    <property type="nucleotide sequence ID" value="NZ_WBXO01000003.1"/>
</dbReference>
<evidence type="ECO:0000256" key="1">
    <source>
        <dbReference type="ARBA" id="ARBA00022448"/>
    </source>
</evidence>
<keyword evidence="7" id="KW-0472">Membrane</keyword>